<dbReference type="RefSeq" id="WP_089893574.1">
    <property type="nucleotide sequence ID" value="NZ_FOJG01000001.1"/>
</dbReference>
<dbReference type="PANTHER" id="PTHR11803:SF58">
    <property type="entry name" value="PROTEIN HMF1-RELATED"/>
    <property type="match status" value="1"/>
</dbReference>
<keyword evidence="3" id="KW-1185">Reference proteome</keyword>
<evidence type="ECO:0000313" key="2">
    <source>
        <dbReference type="EMBL" id="SEW32663.1"/>
    </source>
</evidence>
<dbReference type="Gene3D" id="3.30.1330.40">
    <property type="entry name" value="RutC-like"/>
    <property type="match status" value="1"/>
</dbReference>
<evidence type="ECO:0000256" key="1">
    <source>
        <dbReference type="ARBA" id="ARBA00010552"/>
    </source>
</evidence>
<comment type="similarity">
    <text evidence="1">Belongs to the RutC family.</text>
</comment>
<dbReference type="PANTHER" id="PTHR11803">
    <property type="entry name" value="2-IMINOBUTANOATE/2-IMINOPROPANOATE DEAMINASE RIDA"/>
    <property type="match status" value="1"/>
</dbReference>
<dbReference type="EMBL" id="FOJG01000001">
    <property type="protein sequence ID" value="SEW32663.1"/>
    <property type="molecule type" value="Genomic_DNA"/>
</dbReference>
<protein>
    <submittedName>
        <fullName evidence="2">Enamine deaminase RidA, house cleaning of reactive enamine intermediates, YjgF/YER057c/UK114 family</fullName>
    </submittedName>
</protein>
<dbReference type="InterPro" id="IPR006175">
    <property type="entry name" value="YjgF/YER057c/UK114"/>
</dbReference>
<name>A0A1I0QXX0_9BACT</name>
<dbReference type="AlphaFoldDB" id="A0A1I0QXX0"/>
<reference evidence="3" key="1">
    <citation type="submission" date="2016-10" db="EMBL/GenBank/DDBJ databases">
        <authorList>
            <person name="Varghese N."/>
            <person name="Submissions S."/>
        </authorList>
    </citation>
    <scope>NUCLEOTIDE SEQUENCE [LARGE SCALE GENOMIC DNA]</scope>
    <source>
        <strain evidence="3">DSM 3695</strain>
    </source>
</reference>
<dbReference type="GO" id="GO:0019239">
    <property type="term" value="F:deaminase activity"/>
    <property type="evidence" value="ECO:0007669"/>
    <property type="project" value="TreeGrafter"/>
</dbReference>
<dbReference type="Pfam" id="PF01042">
    <property type="entry name" value="Ribonuc_L-PSP"/>
    <property type="match status" value="1"/>
</dbReference>
<dbReference type="CDD" id="cd00448">
    <property type="entry name" value="YjgF_YER057c_UK114_family"/>
    <property type="match status" value="1"/>
</dbReference>
<dbReference type="OrthoDB" id="881979at2"/>
<proteinExistence type="inferred from homology"/>
<dbReference type="Proteomes" id="UP000199310">
    <property type="component" value="Unassembled WGS sequence"/>
</dbReference>
<accession>A0A1I0QXX0</accession>
<organism evidence="2 3">
    <name type="scientific">Chitinophaga arvensicola</name>
    <dbReference type="NCBI Taxonomy" id="29529"/>
    <lineage>
        <taxon>Bacteria</taxon>
        <taxon>Pseudomonadati</taxon>
        <taxon>Bacteroidota</taxon>
        <taxon>Chitinophagia</taxon>
        <taxon>Chitinophagales</taxon>
        <taxon>Chitinophagaceae</taxon>
        <taxon>Chitinophaga</taxon>
    </lineage>
</organism>
<dbReference type="SUPFAM" id="SSF55298">
    <property type="entry name" value="YjgF-like"/>
    <property type="match status" value="1"/>
</dbReference>
<evidence type="ECO:0000313" key="3">
    <source>
        <dbReference type="Proteomes" id="UP000199310"/>
    </source>
</evidence>
<dbReference type="GO" id="GO:0005829">
    <property type="term" value="C:cytosol"/>
    <property type="evidence" value="ECO:0007669"/>
    <property type="project" value="TreeGrafter"/>
</dbReference>
<sequence>MEKNTFDPWAWGERTNSAQAVEAKNVTGTLYCSGQVAIDANGIPSSADMRSQLIQTIQNLEQLVNESGYDPKNIVRLNVYTTSVQDFFSTSMDIYSGFLTKYGIKQATTLLEVKGLFATLTVELEATVVK</sequence>
<dbReference type="InterPro" id="IPR035959">
    <property type="entry name" value="RutC-like_sf"/>
</dbReference>
<gene>
    <name evidence="2" type="ORF">SAMN04488122_1888</name>
</gene>
<dbReference type="STRING" id="29529.SAMN04488122_1888"/>